<dbReference type="Proteomes" id="UP000654482">
    <property type="component" value="Unassembled WGS sequence"/>
</dbReference>
<dbReference type="AlphaFoldDB" id="A0A8J7E2E1"/>
<evidence type="ECO:0000313" key="2">
    <source>
        <dbReference type="Proteomes" id="UP000654482"/>
    </source>
</evidence>
<sequence>MSKRTQKFLHPIDRAASTLILCLGVAIGSIAWAGNTCTGDCPLHAGPRVREFSWEELTLRADDTAFLLTFSRPMDRQSVEKNLTITPPLPGKVSWAGRTLAYTVDAPVPYGVNYKVQLKGAREQFANEEKAGIVMQPFEGTFKSRDRAFAYIGIEGEEQGRLILFNLTADKKTVLTPPNLVVTDFKVYPDREDILFFAVDRRSGEFDLLEQRLYTVATGLGNTQVADPEGVELAIDNRDYQNLQFDLSQDGKTIVVQRINRQDPSDFGLWIQGEKGEIQPLGESPSGDFAIAPDSQTLVSSTGEGMAVLPLDPQSEPIDFLPQFGKVLSFNQDGSAAAMVNFNRDDPKLRYVQSLYLVNNQGIQEKLLDVRGSIINCQFNPIGEKLYCLLAELIGEEQFIEQPYLTVVDLKTAEAQRVMTLPDYRDVQMSLAPDGLGLLFDRVIVDPNFDRNSPLRTNSGDAIASSRLWFLLTPISLDDPDNQPQLEELPLNGLRPRWLP</sequence>
<gene>
    <name evidence="1" type="ORF">IQ249_23030</name>
</gene>
<dbReference type="Gene3D" id="2.60.40.3710">
    <property type="match status" value="1"/>
</dbReference>
<dbReference type="EMBL" id="JADEWZ010000060">
    <property type="protein sequence ID" value="MBE9118767.1"/>
    <property type="molecule type" value="Genomic_DNA"/>
</dbReference>
<organism evidence="1 2">
    <name type="scientific">Lusitaniella coriacea LEGE 07157</name>
    <dbReference type="NCBI Taxonomy" id="945747"/>
    <lineage>
        <taxon>Bacteria</taxon>
        <taxon>Bacillati</taxon>
        <taxon>Cyanobacteriota</taxon>
        <taxon>Cyanophyceae</taxon>
        <taxon>Spirulinales</taxon>
        <taxon>Lusitaniellaceae</taxon>
        <taxon>Lusitaniella</taxon>
    </lineage>
</organism>
<comment type="caution">
    <text evidence="1">The sequence shown here is derived from an EMBL/GenBank/DDBJ whole genome shotgun (WGS) entry which is preliminary data.</text>
</comment>
<evidence type="ECO:0000313" key="1">
    <source>
        <dbReference type="EMBL" id="MBE9118767.1"/>
    </source>
</evidence>
<keyword evidence="2" id="KW-1185">Reference proteome</keyword>
<accession>A0A8J7E2E1</accession>
<proteinExistence type="predicted"/>
<dbReference type="RefSeq" id="WP_194031864.1">
    <property type="nucleotide sequence ID" value="NZ_JADEWZ010000060.1"/>
</dbReference>
<reference evidence="1" key="1">
    <citation type="submission" date="2020-10" db="EMBL/GenBank/DDBJ databases">
        <authorList>
            <person name="Castelo-Branco R."/>
            <person name="Eusebio N."/>
            <person name="Adriana R."/>
            <person name="Vieira A."/>
            <person name="Brugerolle De Fraissinette N."/>
            <person name="Rezende De Castro R."/>
            <person name="Schneider M.P."/>
            <person name="Vasconcelos V."/>
            <person name="Leao P.N."/>
        </authorList>
    </citation>
    <scope>NUCLEOTIDE SEQUENCE</scope>
    <source>
        <strain evidence="1">LEGE 07157</strain>
    </source>
</reference>
<dbReference type="SUPFAM" id="SSF82171">
    <property type="entry name" value="DPP6 N-terminal domain-like"/>
    <property type="match status" value="1"/>
</dbReference>
<name>A0A8J7E2E1_9CYAN</name>
<evidence type="ECO:0008006" key="3">
    <source>
        <dbReference type="Google" id="ProtNLM"/>
    </source>
</evidence>
<protein>
    <recommendedName>
        <fullName evidence="3">SbsA Ig-like domain-containing protein</fullName>
    </recommendedName>
</protein>